<name>A0ABZ1BR27_9FIRM</name>
<feature type="compositionally biased region" description="Low complexity" evidence="6">
    <location>
        <begin position="225"/>
        <end position="248"/>
    </location>
</feature>
<evidence type="ECO:0000256" key="2">
    <source>
        <dbReference type="ARBA" id="ARBA00022448"/>
    </source>
</evidence>
<feature type="transmembrane region" description="Helical" evidence="7">
    <location>
        <begin position="427"/>
        <end position="450"/>
    </location>
</feature>
<sequence length="484" mass="51993">MGGLVLAKGFWPFAGSFRRGHRPEGPRRLARSLLYSTAEGTLAAASENFAINYVPLFAVAAGASALHVSLLTAIPNLLANALQIPFGRLAERKGRNKPLWLLGNSVVRWVWLPMALLPWFIHDRQQLILALLLLTGLRGLGMAVAVPAWTALMADLTHRSWRGSYFGMRNLLANGVALAASVVAGFLIEAMGYPEGYALAFGAAWLVGLASLVVILPIHEPRQRSAAPSAARPRTEAAPAGAAATPEGPSRRRPFGSDWLVGGPAQWRREAPGFYEYAVSAFLWTAAVNLPAALFPVHFTEALHGTPELWGIANGATFLTTILGQRQWGRLCDRVGQRPVMIWSGIGAALLPLWWAVIPSPGWVVAINLLGGIAWAGYNLAAFNLVLEVTPDSRRPSYVAVFNLGVGIAASAAPILGGVMAEWMGTVPVMAISGLLRLGALALFAHWSGLRWRRVAWRRGRLGGLGVPVSPDTTRPEVRSQPRP</sequence>
<comment type="subcellular location">
    <subcellularLocation>
        <location evidence="1">Cell membrane</location>
        <topology evidence="1">Multi-pass membrane protein</topology>
    </subcellularLocation>
</comment>
<keyword evidence="5 7" id="KW-0472">Membrane</keyword>
<feature type="transmembrane region" description="Helical" evidence="7">
    <location>
        <begin position="171"/>
        <end position="191"/>
    </location>
</feature>
<feature type="transmembrane region" description="Helical" evidence="7">
    <location>
        <begin position="399"/>
        <end position="421"/>
    </location>
</feature>
<accession>A0ABZ1BR27</accession>
<dbReference type="Proteomes" id="UP001333102">
    <property type="component" value="Chromosome"/>
</dbReference>
<keyword evidence="4 7" id="KW-1133">Transmembrane helix</keyword>
<feature type="transmembrane region" description="Helical" evidence="7">
    <location>
        <begin position="99"/>
        <end position="121"/>
    </location>
</feature>
<dbReference type="PANTHER" id="PTHR23526:SF2">
    <property type="entry name" value="MAJOR FACILITATOR SUPERFAMILY (MFS) PROFILE DOMAIN-CONTAINING PROTEIN"/>
    <property type="match status" value="1"/>
</dbReference>
<dbReference type="RefSeq" id="WP_324668971.1">
    <property type="nucleotide sequence ID" value="NZ_CP141614.1"/>
</dbReference>
<feature type="transmembrane region" description="Helical" evidence="7">
    <location>
        <begin position="274"/>
        <end position="297"/>
    </location>
</feature>
<dbReference type="PANTHER" id="PTHR23526">
    <property type="entry name" value="INTEGRAL MEMBRANE TRANSPORT PROTEIN-RELATED"/>
    <property type="match status" value="1"/>
</dbReference>
<feature type="transmembrane region" description="Helical" evidence="7">
    <location>
        <begin position="363"/>
        <end position="387"/>
    </location>
</feature>
<protein>
    <submittedName>
        <fullName evidence="9">MFS transporter</fullName>
    </submittedName>
</protein>
<feature type="region of interest" description="Disordered" evidence="6">
    <location>
        <begin position="225"/>
        <end position="257"/>
    </location>
</feature>
<dbReference type="Pfam" id="PF07690">
    <property type="entry name" value="MFS_1"/>
    <property type="match status" value="2"/>
</dbReference>
<dbReference type="SUPFAM" id="SSF103473">
    <property type="entry name" value="MFS general substrate transporter"/>
    <property type="match status" value="1"/>
</dbReference>
<evidence type="ECO:0000256" key="6">
    <source>
        <dbReference type="SAM" id="MobiDB-lite"/>
    </source>
</evidence>
<feature type="transmembrane region" description="Helical" evidence="7">
    <location>
        <begin position="309"/>
        <end position="328"/>
    </location>
</feature>
<organism evidence="9 10">
    <name type="scientific">Geochorda subterranea</name>
    <dbReference type="NCBI Taxonomy" id="3109564"/>
    <lineage>
        <taxon>Bacteria</taxon>
        <taxon>Bacillati</taxon>
        <taxon>Bacillota</taxon>
        <taxon>Limnochordia</taxon>
        <taxon>Limnochordales</taxon>
        <taxon>Geochordaceae</taxon>
        <taxon>Geochorda</taxon>
    </lineage>
</organism>
<feature type="transmembrane region" description="Helical" evidence="7">
    <location>
        <begin position="127"/>
        <end position="150"/>
    </location>
</feature>
<evidence type="ECO:0000256" key="5">
    <source>
        <dbReference type="ARBA" id="ARBA00023136"/>
    </source>
</evidence>
<dbReference type="EMBL" id="CP141614">
    <property type="protein sequence ID" value="WRP14617.1"/>
    <property type="molecule type" value="Genomic_DNA"/>
</dbReference>
<feature type="transmembrane region" description="Helical" evidence="7">
    <location>
        <begin position="56"/>
        <end position="78"/>
    </location>
</feature>
<dbReference type="PROSITE" id="PS50850">
    <property type="entry name" value="MFS"/>
    <property type="match status" value="1"/>
</dbReference>
<gene>
    <name evidence="9" type="ORF">VLY81_00155</name>
</gene>
<proteinExistence type="predicted"/>
<evidence type="ECO:0000313" key="10">
    <source>
        <dbReference type="Proteomes" id="UP001333102"/>
    </source>
</evidence>
<feature type="transmembrane region" description="Helical" evidence="7">
    <location>
        <begin position="197"/>
        <end position="218"/>
    </location>
</feature>
<keyword evidence="3 7" id="KW-0812">Transmembrane</keyword>
<evidence type="ECO:0000256" key="4">
    <source>
        <dbReference type="ARBA" id="ARBA00022989"/>
    </source>
</evidence>
<keyword evidence="2" id="KW-0813">Transport</keyword>
<dbReference type="InterPro" id="IPR011701">
    <property type="entry name" value="MFS"/>
</dbReference>
<dbReference type="InterPro" id="IPR036259">
    <property type="entry name" value="MFS_trans_sf"/>
</dbReference>
<feature type="domain" description="Major facilitator superfamily (MFS) profile" evidence="8">
    <location>
        <begin position="273"/>
        <end position="484"/>
    </location>
</feature>
<dbReference type="InterPro" id="IPR020846">
    <property type="entry name" value="MFS_dom"/>
</dbReference>
<reference evidence="10" key="1">
    <citation type="submission" date="2023-12" db="EMBL/GenBank/DDBJ databases">
        <title>Novel isolates from deep terrestrial aquifers shed light on the physiology and ecology of the class Limnochordia.</title>
        <authorList>
            <person name="Karnachuk O.V."/>
            <person name="Lukina A.P."/>
            <person name="Avakyan M.R."/>
            <person name="Kadnikov V."/>
            <person name="Begmatov S."/>
            <person name="Beletsky A.V."/>
            <person name="Mardanov A.V."/>
            <person name="Ravin N.V."/>
        </authorList>
    </citation>
    <scope>NUCLEOTIDE SEQUENCE [LARGE SCALE GENOMIC DNA]</scope>
    <source>
        <strain evidence="10">LN</strain>
    </source>
</reference>
<evidence type="ECO:0000256" key="1">
    <source>
        <dbReference type="ARBA" id="ARBA00004651"/>
    </source>
</evidence>
<evidence type="ECO:0000256" key="7">
    <source>
        <dbReference type="SAM" id="Phobius"/>
    </source>
</evidence>
<feature type="transmembrane region" description="Helical" evidence="7">
    <location>
        <begin position="340"/>
        <end position="357"/>
    </location>
</feature>
<keyword evidence="10" id="KW-1185">Reference proteome</keyword>
<evidence type="ECO:0000256" key="3">
    <source>
        <dbReference type="ARBA" id="ARBA00022692"/>
    </source>
</evidence>
<dbReference type="Gene3D" id="1.20.1250.20">
    <property type="entry name" value="MFS general substrate transporter like domains"/>
    <property type="match status" value="2"/>
</dbReference>
<evidence type="ECO:0000259" key="8">
    <source>
        <dbReference type="PROSITE" id="PS50850"/>
    </source>
</evidence>
<dbReference type="InterPro" id="IPR052528">
    <property type="entry name" value="Sugar_transport-like"/>
</dbReference>
<evidence type="ECO:0000313" key="9">
    <source>
        <dbReference type="EMBL" id="WRP14617.1"/>
    </source>
</evidence>